<organism evidence="2 3">
    <name type="scientific">Labrus bergylta</name>
    <name type="common">ballan wrasse</name>
    <dbReference type="NCBI Taxonomy" id="56723"/>
    <lineage>
        <taxon>Eukaryota</taxon>
        <taxon>Metazoa</taxon>
        <taxon>Chordata</taxon>
        <taxon>Craniata</taxon>
        <taxon>Vertebrata</taxon>
        <taxon>Euteleostomi</taxon>
        <taxon>Actinopterygii</taxon>
        <taxon>Neopterygii</taxon>
        <taxon>Teleostei</taxon>
        <taxon>Neoteleostei</taxon>
        <taxon>Acanthomorphata</taxon>
        <taxon>Eupercaria</taxon>
        <taxon>Labriformes</taxon>
        <taxon>Labridae</taxon>
        <taxon>Labrus</taxon>
    </lineage>
</organism>
<accession>A0A3Q3KXV9</accession>
<dbReference type="InParanoid" id="A0A3Q3KXV9"/>
<keyword evidence="3" id="KW-1185">Reference proteome</keyword>
<dbReference type="Proteomes" id="UP000261660">
    <property type="component" value="Unplaced"/>
</dbReference>
<name>A0A3Q3KXV9_9LABR</name>
<evidence type="ECO:0000256" key="1">
    <source>
        <dbReference type="SAM" id="MobiDB-lite"/>
    </source>
</evidence>
<reference evidence="2" key="1">
    <citation type="submission" date="2025-08" db="UniProtKB">
        <authorList>
            <consortium name="Ensembl"/>
        </authorList>
    </citation>
    <scope>IDENTIFICATION</scope>
</reference>
<dbReference type="GeneTree" id="ENSGT00940000178684"/>
<dbReference type="Ensembl" id="ENSLBET00000001790.1">
    <property type="protein sequence ID" value="ENSLBEP00000001679.1"/>
    <property type="gene ID" value="ENSLBEG00000001327.1"/>
</dbReference>
<dbReference type="AlphaFoldDB" id="A0A3Q3KXV9"/>
<reference evidence="2" key="2">
    <citation type="submission" date="2025-09" db="UniProtKB">
        <authorList>
            <consortium name="Ensembl"/>
        </authorList>
    </citation>
    <scope>IDENTIFICATION</scope>
</reference>
<protein>
    <submittedName>
        <fullName evidence="2">Uncharacterized protein</fullName>
    </submittedName>
</protein>
<sequence length="121" mass="12952">MSLDVFQHGPLLVIPVVSSLSVGLELLDSGGGGCARADPVHRGRHSLAEPGLDGPHLPEDLEQHGLHALVHAALRRRHAVGTRSLDLSSARLGRSAVGHCRRGEEERRGEERRRGGEEPAS</sequence>
<evidence type="ECO:0000313" key="2">
    <source>
        <dbReference type="Ensembl" id="ENSLBEP00000001679.1"/>
    </source>
</evidence>
<evidence type="ECO:0000313" key="3">
    <source>
        <dbReference type="Proteomes" id="UP000261660"/>
    </source>
</evidence>
<proteinExistence type="predicted"/>
<feature type="region of interest" description="Disordered" evidence="1">
    <location>
        <begin position="94"/>
        <end position="121"/>
    </location>
</feature>
<feature type="compositionally biased region" description="Basic and acidic residues" evidence="1">
    <location>
        <begin position="101"/>
        <end position="121"/>
    </location>
</feature>